<proteinExistence type="predicted"/>
<organism evidence="1 2">
    <name type="scientific">Moniliophthora roreri</name>
    <name type="common">Frosty pod rot fungus</name>
    <name type="synonym">Monilia roreri</name>
    <dbReference type="NCBI Taxonomy" id="221103"/>
    <lineage>
        <taxon>Eukaryota</taxon>
        <taxon>Fungi</taxon>
        <taxon>Dikarya</taxon>
        <taxon>Basidiomycota</taxon>
        <taxon>Agaricomycotina</taxon>
        <taxon>Agaricomycetes</taxon>
        <taxon>Agaricomycetidae</taxon>
        <taxon>Agaricales</taxon>
        <taxon>Marasmiineae</taxon>
        <taxon>Marasmiaceae</taxon>
        <taxon>Moniliophthora</taxon>
    </lineage>
</organism>
<name>A0A0W0FGF4_MONRR</name>
<comment type="caution">
    <text evidence="1">The sequence shown here is derived from an EMBL/GenBank/DDBJ whole genome shotgun (WGS) entry which is preliminary data.</text>
</comment>
<accession>A0A0W0FGF4</accession>
<dbReference type="AlphaFoldDB" id="A0A0W0FGF4"/>
<evidence type="ECO:0000313" key="2">
    <source>
        <dbReference type="Proteomes" id="UP000054988"/>
    </source>
</evidence>
<protein>
    <submittedName>
        <fullName evidence="1">Uncharacterized protein</fullName>
    </submittedName>
</protein>
<reference evidence="1 2" key="1">
    <citation type="submission" date="2015-12" db="EMBL/GenBank/DDBJ databases">
        <title>Draft genome sequence of Moniliophthora roreri, the causal agent of frosty pod rot of cacao.</title>
        <authorList>
            <person name="Aime M.C."/>
            <person name="Diaz-Valderrama J.R."/>
            <person name="Kijpornyongpan T."/>
            <person name="Phillips-Mora W."/>
        </authorList>
    </citation>
    <scope>NUCLEOTIDE SEQUENCE [LARGE SCALE GENOMIC DNA]</scope>
    <source>
        <strain evidence="1 2">MCA 2952</strain>
    </source>
</reference>
<gene>
    <name evidence="1" type="ORF">WG66_12191</name>
</gene>
<dbReference type="EMBL" id="LATX01002000">
    <property type="protein sequence ID" value="KTB35234.1"/>
    <property type="molecule type" value="Genomic_DNA"/>
</dbReference>
<evidence type="ECO:0000313" key="1">
    <source>
        <dbReference type="EMBL" id="KTB35234.1"/>
    </source>
</evidence>
<dbReference type="Proteomes" id="UP000054988">
    <property type="component" value="Unassembled WGS sequence"/>
</dbReference>
<sequence>MASHPTIGISHEKETSLSALYNDIDETDLATHTLQGNLWPNSIDLKIVPRIPMPRNNRFAEYSARTLQGLSSDTYPTG</sequence>